<dbReference type="InterPro" id="IPR013785">
    <property type="entry name" value="Aldolase_TIM"/>
</dbReference>
<reference evidence="8 9" key="1">
    <citation type="submission" date="2015-06" db="EMBL/GenBank/DDBJ databases">
        <authorList>
            <person name="Wibberg Daniel"/>
        </authorList>
    </citation>
    <scope>NUCLEOTIDE SEQUENCE [LARGE SCALE GENOMIC DNA]</scope>
    <source>
        <strain evidence="8 9">T3/55T</strain>
    </source>
</reference>
<dbReference type="GO" id="GO:0051539">
    <property type="term" value="F:4 iron, 4 sulfur cluster binding"/>
    <property type="evidence" value="ECO:0007669"/>
    <property type="project" value="UniProtKB-KW"/>
</dbReference>
<dbReference type="PANTHER" id="PTHR43583:SF2">
    <property type="entry name" value="THIAZOLE BIOSYNTHESIS PROTEIN"/>
    <property type="match status" value="1"/>
</dbReference>
<evidence type="ECO:0000313" key="9">
    <source>
        <dbReference type="Proteomes" id="UP000236497"/>
    </source>
</evidence>
<gene>
    <name evidence="8" type="ORF">HHT355_2205</name>
</gene>
<evidence type="ECO:0000256" key="5">
    <source>
        <dbReference type="ARBA" id="ARBA00023004"/>
    </source>
</evidence>
<name>A0A0H5SIR7_HERHM</name>
<keyword evidence="4" id="KW-0479">Metal-binding</keyword>
<dbReference type="PROSITE" id="PS51918">
    <property type="entry name" value="RADICAL_SAM"/>
    <property type="match status" value="1"/>
</dbReference>
<dbReference type="SFLD" id="SFLDG01060">
    <property type="entry name" value="BATS_domain_containing"/>
    <property type="match status" value="1"/>
</dbReference>
<dbReference type="GO" id="GO:0044272">
    <property type="term" value="P:sulfur compound biosynthetic process"/>
    <property type="evidence" value="ECO:0007669"/>
    <property type="project" value="UniProtKB-ARBA"/>
</dbReference>
<dbReference type="AlphaFoldDB" id="A0A0H5SIR7"/>
<dbReference type="SUPFAM" id="SSF102114">
    <property type="entry name" value="Radical SAM enzymes"/>
    <property type="match status" value="1"/>
</dbReference>
<dbReference type="OrthoDB" id="9801120at2"/>
<dbReference type="GO" id="GO:0003824">
    <property type="term" value="F:catalytic activity"/>
    <property type="evidence" value="ECO:0007669"/>
    <property type="project" value="InterPro"/>
</dbReference>
<organism evidence="8 9">
    <name type="scientific">Herbinix hemicellulosilytica</name>
    <dbReference type="NCBI Taxonomy" id="1564487"/>
    <lineage>
        <taxon>Bacteria</taxon>
        <taxon>Bacillati</taxon>
        <taxon>Bacillota</taxon>
        <taxon>Clostridia</taxon>
        <taxon>Lachnospirales</taxon>
        <taxon>Lachnospiraceae</taxon>
        <taxon>Herbinix</taxon>
    </lineage>
</organism>
<dbReference type="InterPro" id="IPR010722">
    <property type="entry name" value="BATS_dom"/>
</dbReference>
<keyword evidence="2" id="KW-0004">4Fe-4S</keyword>
<feature type="domain" description="Radical SAM core" evidence="7">
    <location>
        <begin position="82"/>
        <end position="320"/>
    </location>
</feature>
<dbReference type="Pfam" id="PF04055">
    <property type="entry name" value="Radical_SAM"/>
    <property type="match status" value="1"/>
</dbReference>
<dbReference type="GO" id="GO:0046872">
    <property type="term" value="F:metal ion binding"/>
    <property type="evidence" value="ECO:0007669"/>
    <property type="project" value="UniProtKB-KW"/>
</dbReference>
<evidence type="ECO:0000259" key="7">
    <source>
        <dbReference type="PROSITE" id="PS51918"/>
    </source>
</evidence>
<dbReference type="SFLD" id="SFLDS00029">
    <property type="entry name" value="Radical_SAM"/>
    <property type="match status" value="1"/>
</dbReference>
<protein>
    <recommendedName>
        <fullName evidence="7">Radical SAM core domain-containing protein</fullName>
    </recommendedName>
</protein>
<dbReference type="InterPro" id="IPR007197">
    <property type="entry name" value="rSAM"/>
</dbReference>
<evidence type="ECO:0000256" key="3">
    <source>
        <dbReference type="ARBA" id="ARBA00022691"/>
    </source>
</evidence>
<dbReference type="SFLD" id="SFLDF00319">
    <property type="entry name" value="Fe_hydrogenase_maturase_(HydG"/>
    <property type="match status" value="1"/>
</dbReference>
<dbReference type="Pfam" id="PF06968">
    <property type="entry name" value="BATS"/>
    <property type="match status" value="1"/>
</dbReference>
<sequence length="472" mass="53724">MYDVKSKVAEEFINHEEILDSIEFARANKNNKALIDEIIKKAEDMKGLSHREAAVLLECDIPDEIERICQLARKIKEKFYGNRIVMFAPLYLSNYCVNGCVYCPYHYVNKHIPRKKLTQEQIRNEVIALQDMGHKRLAIEAGEDPVNNPIEYILESIETIYSVKHKNGSIRRVNVNIAATTVENYRKLKEAGIGTYILFQETYHKGNYEMLHPTGPKHNYAWHTEAMDRAMEGGIDDVGLGVLFGLNNYLYDFIGILMHAEHLEAAFGVGPHTISVPRIRPADDIDPSRFSNGISDDLFAKIVAVLRIAVPYTGIIVSTRESQKSRERVLNLGVSQISGGSRTNVGGYAEEEPVDEDTSQFEVEDKRTLDQVVNWLLSLGYIPSFCTACYREGRTGDRFMTLVKSGQIANCCHPNALMTLKEYLEDYASDDTRLKGEALIEKELKNIPNEKVRNLTIEKLRLIKQGHRDFRF</sequence>
<keyword evidence="5" id="KW-0408">Iron</keyword>
<comment type="cofactor">
    <cofactor evidence="1">
        <name>[4Fe-4S] cluster</name>
        <dbReference type="ChEBI" id="CHEBI:49883"/>
    </cofactor>
</comment>
<dbReference type="PANTHER" id="PTHR43583">
    <property type="entry name" value="2-IMINOACETATE SYNTHASE"/>
    <property type="match status" value="1"/>
</dbReference>
<dbReference type="Gene3D" id="3.20.20.70">
    <property type="entry name" value="Aldolase class I"/>
    <property type="match status" value="1"/>
</dbReference>
<dbReference type="InterPro" id="IPR058240">
    <property type="entry name" value="rSAM_sf"/>
</dbReference>
<proteinExistence type="predicted"/>
<keyword evidence="9" id="KW-1185">Reference proteome</keyword>
<dbReference type="SFLD" id="SFLDG01081">
    <property type="entry name" value="cleavage_of_the_Ca-Cb_bond_in"/>
    <property type="match status" value="1"/>
</dbReference>
<evidence type="ECO:0000256" key="1">
    <source>
        <dbReference type="ARBA" id="ARBA00001966"/>
    </source>
</evidence>
<keyword evidence="3" id="KW-0949">S-adenosyl-L-methionine</keyword>
<evidence type="ECO:0000256" key="6">
    <source>
        <dbReference type="ARBA" id="ARBA00023014"/>
    </source>
</evidence>
<dbReference type="NCBIfam" id="TIGR03955">
    <property type="entry name" value="rSAM_HydG"/>
    <property type="match status" value="1"/>
</dbReference>
<keyword evidence="6" id="KW-0411">Iron-sulfur</keyword>
<dbReference type="SMART" id="SM00876">
    <property type="entry name" value="BATS"/>
    <property type="match status" value="1"/>
</dbReference>
<dbReference type="Proteomes" id="UP000236497">
    <property type="component" value="Unassembled WGS sequence"/>
</dbReference>
<accession>A0A0H5SIR7</accession>
<evidence type="ECO:0000256" key="2">
    <source>
        <dbReference type="ARBA" id="ARBA00022485"/>
    </source>
</evidence>
<dbReference type="GO" id="GO:0042364">
    <property type="term" value="P:water-soluble vitamin biosynthetic process"/>
    <property type="evidence" value="ECO:0007669"/>
    <property type="project" value="UniProtKB-ARBA"/>
</dbReference>
<evidence type="ECO:0000256" key="4">
    <source>
        <dbReference type="ARBA" id="ARBA00022723"/>
    </source>
</evidence>
<evidence type="ECO:0000313" key="8">
    <source>
        <dbReference type="EMBL" id="CRZ35402.1"/>
    </source>
</evidence>
<dbReference type="InterPro" id="IPR024007">
    <property type="entry name" value="FeFe-hyd_mat_HydG"/>
</dbReference>
<dbReference type="InterPro" id="IPR034428">
    <property type="entry name" value="ThiH/NoCL/HydG-like"/>
</dbReference>
<dbReference type="RefSeq" id="WP_103203486.1">
    <property type="nucleotide sequence ID" value="NZ_CVTD020000024.1"/>
</dbReference>
<dbReference type="EMBL" id="CVTD020000024">
    <property type="protein sequence ID" value="CRZ35402.1"/>
    <property type="molecule type" value="Genomic_DNA"/>
</dbReference>